<feature type="domain" description="HTH cro/C1-type" evidence="1">
    <location>
        <begin position="15"/>
        <end position="54"/>
    </location>
</feature>
<dbReference type="PROSITE" id="PS50943">
    <property type="entry name" value="HTH_CROC1"/>
    <property type="match status" value="1"/>
</dbReference>
<evidence type="ECO:0000313" key="3">
    <source>
        <dbReference type="Proteomes" id="UP000555728"/>
    </source>
</evidence>
<protein>
    <submittedName>
        <fullName evidence="2">Transcriptional regulator with XRE-family HTH domain</fullName>
    </submittedName>
</protein>
<evidence type="ECO:0000259" key="1">
    <source>
        <dbReference type="PROSITE" id="PS50943"/>
    </source>
</evidence>
<dbReference type="Pfam" id="PF07022">
    <property type="entry name" value="Phage_CI_repr"/>
    <property type="match status" value="1"/>
</dbReference>
<dbReference type="GO" id="GO:0045892">
    <property type="term" value="P:negative regulation of DNA-templated transcription"/>
    <property type="evidence" value="ECO:0007669"/>
    <property type="project" value="InterPro"/>
</dbReference>
<organism evidence="2 3">
    <name type="scientific">Roseospira goensis</name>
    <dbReference type="NCBI Taxonomy" id="391922"/>
    <lineage>
        <taxon>Bacteria</taxon>
        <taxon>Pseudomonadati</taxon>
        <taxon>Pseudomonadota</taxon>
        <taxon>Alphaproteobacteria</taxon>
        <taxon>Rhodospirillales</taxon>
        <taxon>Rhodospirillaceae</taxon>
        <taxon>Roseospira</taxon>
    </lineage>
</organism>
<proteinExistence type="predicted"/>
<dbReference type="InterPro" id="IPR010982">
    <property type="entry name" value="Lambda_DNA-bd_dom_sf"/>
</dbReference>
<reference evidence="2 3" key="1">
    <citation type="submission" date="2020-08" db="EMBL/GenBank/DDBJ databases">
        <title>Genome sequencing of Purple Non-Sulfur Bacteria from various extreme environments.</title>
        <authorList>
            <person name="Mayer M."/>
        </authorList>
    </citation>
    <scope>NUCLEOTIDE SEQUENCE [LARGE SCALE GENOMIC DNA]</scope>
    <source>
        <strain evidence="2 3">JA135</strain>
    </source>
</reference>
<dbReference type="Proteomes" id="UP000555728">
    <property type="component" value="Unassembled WGS sequence"/>
</dbReference>
<evidence type="ECO:0000313" key="2">
    <source>
        <dbReference type="EMBL" id="MBB4284510.1"/>
    </source>
</evidence>
<name>A0A7W6RWH8_9PROT</name>
<gene>
    <name evidence="2" type="ORF">GGD88_000217</name>
</gene>
<dbReference type="SUPFAM" id="SSF47413">
    <property type="entry name" value="lambda repressor-like DNA-binding domains"/>
    <property type="match status" value="1"/>
</dbReference>
<dbReference type="Gene3D" id="1.10.260.40">
    <property type="entry name" value="lambda repressor-like DNA-binding domains"/>
    <property type="match status" value="1"/>
</dbReference>
<dbReference type="InterPro" id="IPR001387">
    <property type="entry name" value="Cro/C1-type_HTH"/>
</dbReference>
<sequence length="221" mass="23961">MRTLADRFPNRAAAAEKAGISVSTLQNWIDGKYAPSFESIAHLAQAAGIRVEWIATGRGPMEADVSSARQQQAMGAAPPPAVAPLNADEDLDALESRLDTADAEQLEQARRDLLAIAGNDRLSPATRARADMLLDVRFGDEAAAQRRAAVERVVSDDIRDLGRRLQASEREAAWRPPPLVRAMLKELLYSHPGIGDDEITSLLRAMKAELVPEPRDPAQGP</sequence>
<keyword evidence="3" id="KW-1185">Reference proteome</keyword>
<dbReference type="EMBL" id="JACIGI010000002">
    <property type="protein sequence ID" value="MBB4284510.1"/>
    <property type="molecule type" value="Genomic_DNA"/>
</dbReference>
<dbReference type="InterPro" id="IPR010744">
    <property type="entry name" value="Phage_CI_N"/>
</dbReference>
<dbReference type="AlphaFoldDB" id="A0A7W6RWH8"/>
<comment type="caution">
    <text evidence="2">The sequence shown here is derived from an EMBL/GenBank/DDBJ whole genome shotgun (WGS) entry which is preliminary data.</text>
</comment>
<accession>A0A7W6RWH8</accession>
<dbReference type="GO" id="GO:0003677">
    <property type="term" value="F:DNA binding"/>
    <property type="evidence" value="ECO:0007669"/>
    <property type="project" value="InterPro"/>
</dbReference>
<dbReference type="RefSeq" id="WP_184430997.1">
    <property type="nucleotide sequence ID" value="NZ_JACIGI010000002.1"/>
</dbReference>
<dbReference type="CDD" id="cd00093">
    <property type="entry name" value="HTH_XRE"/>
    <property type="match status" value="1"/>
</dbReference>